<dbReference type="Proteomes" id="UP000245119">
    <property type="component" value="Linkage Group LG5"/>
</dbReference>
<proteinExistence type="predicted"/>
<name>A0A2T7PAL5_POMCA</name>
<dbReference type="InterPro" id="IPR025714">
    <property type="entry name" value="Methyltranfer_dom"/>
</dbReference>
<keyword evidence="1" id="KW-1133">Transmembrane helix</keyword>
<evidence type="ECO:0000259" key="2">
    <source>
        <dbReference type="Pfam" id="PF13383"/>
    </source>
</evidence>
<dbReference type="AlphaFoldDB" id="A0A2T7PAL5"/>
<evidence type="ECO:0000313" key="4">
    <source>
        <dbReference type="Proteomes" id="UP000245119"/>
    </source>
</evidence>
<dbReference type="PANTHER" id="PTHR32026">
    <property type="entry name" value="METHYLTRANSFERASE-LIKE PROTEIN 24"/>
    <property type="match status" value="1"/>
</dbReference>
<dbReference type="OrthoDB" id="10006218at2759"/>
<organism evidence="3 4">
    <name type="scientific">Pomacea canaliculata</name>
    <name type="common">Golden apple snail</name>
    <dbReference type="NCBI Taxonomy" id="400727"/>
    <lineage>
        <taxon>Eukaryota</taxon>
        <taxon>Metazoa</taxon>
        <taxon>Spiralia</taxon>
        <taxon>Lophotrochozoa</taxon>
        <taxon>Mollusca</taxon>
        <taxon>Gastropoda</taxon>
        <taxon>Caenogastropoda</taxon>
        <taxon>Architaenioglossa</taxon>
        <taxon>Ampullarioidea</taxon>
        <taxon>Ampullariidae</taxon>
        <taxon>Pomacea</taxon>
    </lineage>
</organism>
<keyword evidence="1" id="KW-0812">Transmembrane</keyword>
<reference evidence="3 4" key="1">
    <citation type="submission" date="2018-04" db="EMBL/GenBank/DDBJ databases">
        <title>The genome of golden apple snail Pomacea canaliculata provides insight into stress tolerance and invasive adaptation.</title>
        <authorList>
            <person name="Liu C."/>
            <person name="Liu B."/>
            <person name="Ren Y."/>
            <person name="Zhang Y."/>
            <person name="Wang H."/>
            <person name="Li S."/>
            <person name="Jiang F."/>
            <person name="Yin L."/>
            <person name="Zhang G."/>
            <person name="Qian W."/>
            <person name="Fan W."/>
        </authorList>
    </citation>
    <scope>NUCLEOTIDE SEQUENCE [LARGE SCALE GENOMIC DNA]</scope>
    <source>
        <strain evidence="3">SZHN2017</strain>
        <tissue evidence="3">Muscle</tissue>
    </source>
</reference>
<dbReference type="EMBL" id="PZQS01000005">
    <property type="protein sequence ID" value="PVD30453.1"/>
    <property type="molecule type" value="Genomic_DNA"/>
</dbReference>
<dbReference type="Pfam" id="PF13383">
    <property type="entry name" value="Methyltransf_22"/>
    <property type="match status" value="1"/>
</dbReference>
<feature type="domain" description="Methyltransferase" evidence="2">
    <location>
        <begin position="112"/>
        <end position="257"/>
    </location>
</feature>
<evidence type="ECO:0000256" key="1">
    <source>
        <dbReference type="SAM" id="Phobius"/>
    </source>
</evidence>
<dbReference type="InterPro" id="IPR026913">
    <property type="entry name" value="METTL24"/>
</dbReference>
<feature type="transmembrane region" description="Helical" evidence="1">
    <location>
        <begin position="23"/>
        <end position="40"/>
    </location>
</feature>
<sequence>MAAAQTLQLLWSGVKNRVTVRQILFVAIVALLACVGYIHFHQCPSSFSSQNVCSLLKESRGDLTQASNRTRAWWEWACLIEKELDKGEEYKCWNLRNMGNWPVCFDSDYQPKAPCLVYSFGINNDFRFDDAMAAEGCEVFSFDPSMGVGDHEHAKHVTFRALGLSDHDSDTYQPNVDGYVNDIVTWKVRTLKSIRKMLGHENRALDVLKMDIETYEWAVVKNLQDDGQLSSVRQLALEWHIFPTEPFRNHFSTMYQTMLDLKKIGFRQFYMSPWNRIHNIYYFNSQADNCLVNTMFQAPQETRSEERAPTG</sequence>
<accession>A0A2T7PAL5</accession>
<keyword evidence="4" id="KW-1185">Reference proteome</keyword>
<gene>
    <name evidence="3" type="ORF">C0Q70_09719</name>
</gene>
<dbReference type="PANTHER" id="PTHR32026:SF10">
    <property type="entry name" value="METHYLTRANSFERASE-LIKE PROTEIN 24-RELATED"/>
    <property type="match status" value="1"/>
</dbReference>
<comment type="caution">
    <text evidence="3">The sequence shown here is derived from an EMBL/GenBank/DDBJ whole genome shotgun (WGS) entry which is preliminary data.</text>
</comment>
<keyword evidence="1" id="KW-0472">Membrane</keyword>
<protein>
    <recommendedName>
        <fullName evidence="2">Methyltransferase domain-containing protein</fullName>
    </recommendedName>
</protein>
<evidence type="ECO:0000313" key="3">
    <source>
        <dbReference type="EMBL" id="PVD30453.1"/>
    </source>
</evidence>
<dbReference type="OMA" id="EWACLLE"/>